<evidence type="ECO:0000256" key="1">
    <source>
        <dbReference type="ARBA" id="ARBA00002121"/>
    </source>
</evidence>
<dbReference type="InterPro" id="IPR002606">
    <property type="entry name" value="Riboflavin_kinase_bac"/>
</dbReference>
<sequence>MQVFRSVSDAHLPPAAITIGNFDGLHAGHEAMLAELKSAASMHGLKTCVLTFEPHPREFFAPASAPARLTSLREKLELLAAREIDYVVVQRFDRKFSSLSALDFRDQVLAQDLNARHVIVGDDFCFGAKRAGDFALLQASPDFSTCSLATVADGGLRISSTAVRNALAAGDMNLAAHYLNRPYSISGRVVNGDKIGRTLGFPTANIQIKHNHPPLFGIFVVEIHGLEKPYQGVASLGFRPTIHGGDLYPKLEAHLFDFNRQIYRQHLRVDFLHKLRDEEKYIDLPTLVAQIEKDCIAAKEWFAVNKNASRHKDARNK</sequence>
<dbReference type="Gene3D" id="2.40.30.30">
    <property type="entry name" value="Riboflavin kinase-like"/>
    <property type="match status" value="1"/>
</dbReference>
<organism evidence="17 18">
    <name type="scientific">Iodobacter violaceini</name>
    <dbReference type="NCBI Taxonomy" id="3044271"/>
    <lineage>
        <taxon>Bacteria</taxon>
        <taxon>Pseudomonadati</taxon>
        <taxon>Pseudomonadota</taxon>
        <taxon>Betaproteobacteria</taxon>
        <taxon>Neisseriales</taxon>
        <taxon>Chitinibacteraceae</taxon>
        <taxon>Iodobacter</taxon>
    </lineage>
</organism>
<dbReference type="PANTHER" id="PTHR22749:SF6">
    <property type="entry name" value="RIBOFLAVIN KINASE"/>
    <property type="match status" value="1"/>
</dbReference>
<dbReference type="GO" id="GO:0008531">
    <property type="term" value="F:riboflavin kinase activity"/>
    <property type="evidence" value="ECO:0007669"/>
    <property type="project" value="UniProtKB-EC"/>
</dbReference>
<keyword evidence="9 15" id="KW-0418">Kinase</keyword>
<dbReference type="NCBIfam" id="NF004163">
    <property type="entry name" value="PRK05627.1-6"/>
    <property type="match status" value="1"/>
</dbReference>
<name>A0ABX0KUC3_9NEIS</name>
<dbReference type="Gene3D" id="3.40.50.620">
    <property type="entry name" value="HUPs"/>
    <property type="match status" value="1"/>
</dbReference>
<comment type="pathway">
    <text evidence="3 15">Cofactor biosynthesis; FMN biosynthesis; FMN from riboflavin (ATP route): step 1/1.</text>
</comment>
<keyword evidence="5 15" id="KW-0288">FMN</keyword>
<dbReference type="CDD" id="cd02064">
    <property type="entry name" value="FAD_synthetase_N"/>
    <property type="match status" value="1"/>
</dbReference>
<evidence type="ECO:0000259" key="16">
    <source>
        <dbReference type="SMART" id="SM00904"/>
    </source>
</evidence>
<evidence type="ECO:0000256" key="3">
    <source>
        <dbReference type="ARBA" id="ARBA00005201"/>
    </source>
</evidence>
<dbReference type="InterPro" id="IPR023465">
    <property type="entry name" value="Riboflavin_kinase_dom_sf"/>
</dbReference>
<accession>A0ABX0KUC3</accession>
<reference evidence="17 18" key="1">
    <citation type="submission" date="2020-03" db="EMBL/GenBank/DDBJ databases">
        <title>Draft genome sequence of environmentally isolated violet-colored cultures.</title>
        <authorList>
            <person name="Wilson H.S."/>
        </authorList>
    </citation>
    <scope>NUCLEOTIDE SEQUENCE [LARGE SCALE GENOMIC DNA]</scope>
    <source>
        <strain evidence="17 18">HSC-16F04</strain>
    </source>
</reference>
<keyword evidence="6 15" id="KW-0808">Transferase</keyword>
<dbReference type="NCBIfam" id="NF004159">
    <property type="entry name" value="PRK05627.1-2"/>
    <property type="match status" value="1"/>
</dbReference>
<dbReference type="NCBIfam" id="TIGR00083">
    <property type="entry name" value="ribF"/>
    <property type="match status" value="1"/>
</dbReference>
<keyword evidence="18" id="KW-1185">Reference proteome</keyword>
<dbReference type="InterPro" id="IPR015865">
    <property type="entry name" value="Riboflavin_kinase_bac/euk"/>
</dbReference>
<protein>
    <recommendedName>
        <fullName evidence="15">Riboflavin biosynthesis protein</fullName>
    </recommendedName>
    <domain>
        <recommendedName>
            <fullName evidence="15">Riboflavin kinase</fullName>
            <ecNumber evidence="15">2.7.1.26</ecNumber>
        </recommendedName>
        <alternativeName>
            <fullName evidence="15">Flavokinase</fullName>
        </alternativeName>
    </domain>
    <domain>
        <recommendedName>
            <fullName evidence="15">FMN adenylyltransferase</fullName>
            <ecNumber evidence="15">2.7.7.2</ecNumber>
        </recommendedName>
        <alternativeName>
            <fullName evidence="15">FAD pyrophosphorylase</fullName>
        </alternativeName>
        <alternativeName>
            <fullName evidence="15">FAD synthase</fullName>
        </alternativeName>
    </domain>
</protein>
<keyword evidence="8 15" id="KW-0547">Nucleotide-binding</keyword>
<dbReference type="InterPro" id="IPR014729">
    <property type="entry name" value="Rossmann-like_a/b/a_fold"/>
</dbReference>
<evidence type="ECO:0000256" key="12">
    <source>
        <dbReference type="ARBA" id="ARBA00023268"/>
    </source>
</evidence>
<keyword evidence="4 15" id="KW-0285">Flavoprotein</keyword>
<evidence type="ECO:0000256" key="11">
    <source>
        <dbReference type="ARBA" id="ARBA00022840"/>
    </source>
</evidence>
<dbReference type="Pfam" id="PF01687">
    <property type="entry name" value="Flavokinase"/>
    <property type="match status" value="1"/>
</dbReference>
<evidence type="ECO:0000256" key="13">
    <source>
        <dbReference type="ARBA" id="ARBA00047880"/>
    </source>
</evidence>
<dbReference type="EMBL" id="JAAOLX010000008">
    <property type="protein sequence ID" value="NHQ87572.1"/>
    <property type="molecule type" value="Genomic_DNA"/>
</dbReference>
<keyword evidence="10 15" id="KW-0274">FAD</keyword>
<dbReference type="PANTHER" id="PTHR22749">
    <property type="entry name" value="RIBOFLAVIN KINASE/FMN ADENYLYLTRANSFERASE"/>
    <property type="match status" value="1"/>
</dbReference>
<dbReference type="EC" id="2.7.7.2" evidence="15"/>
<dbReference type="InterPro" id="IPR015864">
    <property type="entry name" value="FAD_synthase"/>
</dbReference>
<evidence type="ECO:0000256" key="15">
    <source>
        <dbReference type="PIRNR" id="PIRNR004491"/>
    </source>
</evidence>
<comment type="function">
    <text evidence="1">Catalyzes the phosphorylation of riboflavin to FMN followed by the adenylation of FMN to FAD.</text>
</comment>
<evidence type="ECO:0000256" key="8">
    <source>
        <dbReference type="ARBA" id="ARBA00022741"/>
    </source>
</evidence>
<comment type="similarity">
    <text evidence="15">Belongs to the ribF family.</text>
</comment>
<evidence type="ECO:0000256" key="7">
    <source>
        <dbReference type="ARBA" id="ARBA00022695"/>
    </source>
</evidence>
<evidence type="ECO:0000256" key="6">
    <source>
        <dbReference type="ARBA" id="ARBA00022679"/>
    </source>
</evidence>
<evidence type="ECO:0000256" key="9">
    <source>
        <dbReference type="ARBA" id="ARBA00022777"/>
    </source>
</evidence>
<keyword evidence="11 15" id="KW-0067">ATP-binding</keyword>
<evidence type="ECO:0000256" key="14">
    <source>
        <dbReference type="ARBA" id="ARBA00049494"/>
    </source>
</evidence>
<evidence type="ECO:0000313" key="18">
    <source>
        <dbReference type="Proteomes" id="UP000712570"/>
    </source>
</evidence>
<keyword evidence="12" id="KW-0511">Multifunctional enzyme</keyword>
<evidence type="ECO:0000256" key="5">
    <source>
        <dbReference type="ARBA" id="ARBA00022643"/>
    </source>
</evidence>
<feature type="domain" description="Riboflavin kinase" evidence="16">
    <location>
        <begin position="178"/>
        <end position="303"/>
    </location>
</feature>
<dbReference type="SUPFAM" id="SSF82114">
    <property type="entry name" value="Riboflavin kinase-like"/>
    <property type="match status" value="1"/>
</dbReference>
<comment type="catalytic activity">
    <reaction evidence="13 15">
        <text>riboflavin + ATP = FMN + ADP + H(+)</text>
        <dbReference type="Rhea" id="RHEA:14357"/>
        <dbReference type="ChEBI" id="CHEBI:15378"/>
        <dbReference type="ChEBI" id="CHEBI:30616"/>
        <dbReference type="ChEBI" id="CHEBI:57986"/>
        <dbReference type="ChEBI" id="CHEBI:58210"/>
        <dbReference type="ChEBI" id="CHEBI:456216"/>
        <dbReference type="EC" id="2.7.1.26"/>
    </reaction>
</comment>
<dbReference type="InterPro" id="IPR023468">
    <property type="entry name" value="Riboflavin_kinase"/>
</dbReference>
<evidence type="ECO:0000256" key="10">
    <source>
        <dbReference type="ARBA" id="ARBA00022827"/>
    </source>
</evidence>
<comment type="caution">
    <text evidence="17">The sequence shown here is derived from an EMBL/GenBank/DDBJ whole genome shotgun (WGS) entry which is preliminary data.</text>
</comment>
<dbReference type="NCBIfam" id="NF004162">
    <property type="entry name" value="PRK05627.1-5"/>
    <property type="match status" value="1"/>
</dbReference>
<dbReference type="GO" id="GO:0003919">
    <property type="term" value="F:FMN adenylyltransferase activity"/>
    <property type="evidence" value="ECO:0007669"/>
    <property type="project" value="UniProtKB-EC"/>
</dbReference>
<comment type="pathway">
    <text evidence="2 15">Cofactor biosynthesis; FAD biosynthesis; FAD from FMN: step 1/1.</text>
</comment>
<evidence type="ECO:0000256" key="2">
    <source>
        <dbReference type="ARBA" id="ARBA00004726"/>
    </source>
</evidence>
<dbReference type="Pfam" id="PF06574">
    <property type="entry name" value="FAD_syn"/>
    <property type="match status" value="1"/>
</dbReference>
<dbReference type="RefSeq" id="WP_166828158.1">
    <property type="nucleotide sequence ID" value="NZ_JAAOLX010000008.1"/>
</dbReference>
<dbReference type="Proteomes" id="UP000712570">
    <property type="component" value="Unassembled WGS sequence"/>
</dbReference>
<dbReference type="EC" id="2.7.1.26" evidence="15"/>
<comment type="catalytic activity">
    <reaction evidence="14 15">
        <text>FMN + ATP + H(+) = FAD + diphosphate</text>
        <dbReference type="Rhea" id="RHEA:17237"/>
        <dbReference type="ChEBI" id="CHEBI:15378"/>
        <dbReference type="ChEBI" id="CHEBI:30616"/>
        <dbReference type="ChEBI" id="CHEBI:33019"/>
        <dbReference type="ChEBI" id="CHEBI:57692"/>
        <dbReference type="ChEBI" id="CHEBI:58210"/>
        <dbReference type="EC" id="2.7.7.2"/>
    </reaction>
</comment>
<keyword evidence="7 15" id="KW-0548">Nucleotidyltransferase</keyword>
<dbReference type="PIRSF" id="PIRSF004491">
    <property type="entry name" value="FAD_Synth"/>
    <property type="match status" value="1"/>
</dbReference>
<dbReference type="SUPFAM" id="SSF52374">
    <property type="entry name" value="Nucleotidylyl transferase"/>
    <property type="match status" value="1"/>
</dbReference>
<dbReference type="SMART" id="SM00904">
    <property type="entry name" value="Flavokinase"/>
    <property type="match status" value="1"/>
</dbReference>
<evidence type="ECO:0000256" key="4">
    <source>
        <dbReference type="ARBA" id="ARBA00022630"/>
    </source>
</evidence>
<proteinExistence type="inferred from homology"/>
<gene>
    <name evidence="17" type="ORF">HA050_15745</name>
</gene>
<evidence type="ECO:0000313" key="17">
    <source>
        <dbReference type="EMBL" id="NHQ87572.1"/>
    </source>
</evidence>